<dbReference type="InterPro" id="IPR017629">
    <property type="entry name" value="4OH_2_O-val_aldolase"/>
</dbReference>
<feature type="domain" description="Pyruvate carboxyltransferase" evidence="7">
    <location>
        <begin position="7"/>
        <end position="259"/>
    </location>
</feature>
<reference evidence="8" key="1">
    <citation type="submission" date="2019-08" db="EMBL/GenBank/DDBJ databases">
        <authorList>
            <person name="Kucharzyk K."/>
            <person name="Murdoch R.W."/>
            <person name="Higgins S."/>
            <person name="Loffler F."/>
        </authorList>
    </citation>
    <scope>NUCLEOTIDE SEQUENCE</scope>
</reference>
<dbReference type="Pfam" id="PF07836">
    <property type="entry name" value="DmpG_comm"/>
    <property type="match status" value="1"/>
</dbReference>
<dbReference type="Gene3D" id="3.20.20.70">
    <property type="entry name" value="Aldolase class I"/>
    <property type="match status" value="1"/>
</dbReference>
<dbReference type="GO" id="GO:0003852">
    <property type="term" value="F:2-isopropylmalate synthase activity"/>
    <property type="evidence" value="ECO:0007669"/>
    <property type="project" value="TreeGrafter"/>
</dbReference>
<protein>
    <recommendedName>
        <fullName evidence="6">4-hydroxy-2-oxohexanoate aldolase</fullName>
        <ecNumber evidence="5">4.1.3.43</ecNumber>
    </recommendedName>
</protein>
<dbReference type="GO" id="GO:0008701">
    <property type="term" value="F:4-hydroxy-2-oxovalerate aldolase activity"/>
    <property type="evidence" value="ECO:0007669"/>
    <property type="project" value="InterPro"/>
</dbReference>
<evidence type="ECO:0000256" key="4">
    <source>
        <dbReference type="ARBA" id="ARBA00023239"/>
    </source>
</evidence>
<dbReference type="PROSITE" id="PS50991">
    <property type="entry name" value="PYR_CT"/>
    <property type="match status" value="1"/>
</dbReference>
<dbReference type="PANTHER" id="PTHR10277:SF9">
    <property type="entry name" value="2-ISOPROPYLMALATE SYNTHASE 1, CHLOROPLASTIC-RELATED"/>
    <property type="match status" value="1"/>
</dbReference>
<dbReference type="NCBIfam" id="TIGR03217">
    <property type="entry name" value="4OH_2_O_val_ald"/>
    <property type="match status" value="1"/>
</dbReference>
<evidence type="ECO:0000256" key="5">
    <source>
        <dbReference type="ARBA" id="ARBA00023622"/>
    </source>
</evidence>
<dbReference type="Gene3D" id="1.10.8.60">
    <property type="match status" value="1"/>
</dbReference>
<evidence type="ECO:0000256" key="1">
    <source>
        <dbReference type="ARBA" id="ARBA00008944"/>
    </source>
</evidence>
<dbReference type="InterPro" id="IPR013785">
    <property type="entry name" value="Aldolase_TIM"/>
</dbReference>
<evidence type="ECO:0000256" key="2">
    <source>
        <dbReference type="ARBA" id="ARBA00022723"/>
    </source>
</evidence>
<organism evidence="8">
    <name type="scientific">bioreactor metagenome</name>
    <dbReference type="NCBI Taxonomy" id="1076179"/>
    <lineage>
        <taxon>unclassified sequences</taxon>
        <taxon>metagenomes</taxon>
        <taxon>ecological metagenomes</taxon>
    </lineage>
</organism>
<dbReference type="EC" id="4.1.3.43" evidence="5"/>
<comment type="caution">
    <text evidence="8">The sequence shown here is derived from an EMBL/GenBank/DDBJ whole genome shotgun (WGS) entry which is preliminary data.</text>
</comment>
<dbReference type="HAMAP" id="MF_01656">
    <property type="entry name" value="HOA"/>
    <property type="match status" value="1"/>
</dbReference>
<dbReference type="InterPro" id="IPR012425">
    <property type="entry name" value="DmpG_comm"/>
</dbReference>
<dbReference type="SUPFAM" id="SSF51569">
    <property type="entry name" value="Aldolase"/>
    <property type="match status" value="1"/>
</dbReference>
<proteinExistence type="inferred from homology"/>
<accession>A0A644SYP7</accession>
<dbReference type="CDD" id="cd07943">
    <property type="entry name" value="DRE_TIM_HOA"/>
    <property type="match status" value="1"/>
</dbReference>
<keyword evidence="2" id="KW-0479">Metal-binding</keyword>
<dbReference type="Pfam" id="PF00682">
    <property type="entry name" value="HMGL-like"/>
    <property type="match status" value="1"/>
</dbReference>
<evidence type="ECO:0000259" key="7">
    <source>
        <dbReference type="PROSITE" id="PS50991"/>
    </source>
</evidence>
<dbReference type="AlphaFoldDB" id="A0A644SYP7"/>
<dbReference type="PANTHER" id="PTHR10277">
    <property type="entry name" value="HOMOCITRATE SYNTHASE-RELATED"/>
    <property type="match status" value="1"/>
</dbReference>
<evidence type="ECO:0000256" key="3">
    <source>
        <dbReference type="ARBA" id="ARBA00022797"/>
    </source>
</evidence>
<dbReference type="SUPFAM" id="SSF89000">
    <property type="entry name" value="post-HMGL domain-like"/>
    <property type="match status" value="1"/>
</dbReference>
<dbReference type="InterPro" id="IPR035685">
    <property type="entry name" value="DRE_TIM_HOA"/>
</dbReference>
<sequence>MMNNKKIILTDVTMRDGMHAMAHQFSDDDMAVIAKALDEAGMDIIEATHGDGLGGNSLQYGLAKNTDAEYLAAVAPQIKNAKLSVLLIPGIGTIEDLKEAMQYGINTVRVCTHCTEADVSAQHIAFARKNGLDTVGFLMMSHMIPPEKLVEQAKLMASYGANCVYSTDSAGNLTPDGVTARITALREALPADVHIGFHAHQNLSLAVANSIAAVEAGADRIDVSLAGLGAGAGNTPAEPFVAVCNKLGIPVGADLYKISDAADNLVRPRMTHPVQVDGKSLMIGYAGVYSSFLLHAERAAARYGVDTRDILVELGRRKMVGGQEDMILDVALDIAKQAK</sequence>
<dbReference type="GO" id="GO:0046872">
    <property type="term" value="F:metal ion binding"/>
    <property type="evidence" value="ECO:0007669"/>
    <property type="project" value="UniProtKB-KW"/>
</dbReference>
<keyword evidence="3" id="KW-0058">Aromatic hydrocarbons catabolism</keyword>
<keyword evidence="4 8" id="KW-0456">Lyase</keyword>
<dbReference type="InterPro" id="IPR000891">
    <property type="entry name" value="PYR_CT"/>
</dbReference>
<evidence type="ECO:0000256" key="6">
    <source>
        <dbReference type="ARBA" id="ARBA00023631"/>
    </source>
</evidence>
<name>A0A644SYP7_9ZZZZ</name>
<evidence type="ECO:0000313" key="8">
    <source>
        <dbReference type="EMBL" id="MPL58771.1"/>
    </source>
</evidence>
<gene>
    <name evidence="8" type="primary">bphI_1</name>
    <name evidence="8" type="ORF">SDC9_04313</name>
</gene>
<dbReference type="GO" id="GO:0009098">
    <property type="term" value="P:L-leucine biosynthetic process"/>
    <property type="evidence" value="ECO:0007669"/>
    <property type="project" value="TreeGrafter"/>
</dbReference>
<dbReference type="InterPro" id="IPR050073">
    <property type="entry name" value="2-IPM_HCS-like"/>
</dbReference>
<dbReference type="EMBL" id="VSSQ01000007">
    <property type="protein sequence ID" value="MPL58771.1"/>
    <property type="molecule type" value="Genomic_DNA"/>
</dbReference>
<dbReference type="NCBIfam" id="NF006049">
    <property type="entry name" value="PRK08195.1"/>
    <property type="match status" value="1"/>
</dbReference>
<comment type="similarity">
    <text evidence="1">Belongs to the 4-hydroxy-2-oxovalerate aldolase family.</text>
</comment>